<evidence type="ECO:0000313" key="2">
    <source>
        <dbReference type="EMBL" id="OTG35894.1"/>
    </source>
</evidence>
<name>A0A251VKB5_HELAN</name>
<reference evidence="1" key="3">
    <citation type="submission" date="2020-06" db="EMBL/GenBank/DDBJ databases">
        <title>Helianthus annuus Genome sequencing and assembly Release 2.</title>
        <authorList>
            <person name="Gouzy J."/>
            <person name="Langlade N."/>
            <person name="Munos S."/>
        </authorList>
    </citation>
    <scope>NUCLEOTIDE SEQUENCE</scope>
    <source>
        <tissue evidence="1">Leaves</tissue>
    </source>
</reference>
<keyword evidence="3" id="KW-1185">Reference proteome</keyword>
<organism evidence="2 3">
    <name type="scientific">Helianthus annuus</name>
    <name type="common">Common sunflower</name>
    <dbReference type="NCBI Taxonomy" id="4232"/>
    <lineage>
        <taxon>Eukaryota</taxon>
        <taxon>Viridiplantae</taxon>
        <taxon>Streptophyta</taxon>
        <taxon>Embryophyta</taxon>
        <taxon>Tracheophyta</taxon>
        <taxon>Spermatophyta</taxon>
        <taxon>Magnoliopsida</taxon>
        <taxon>eudicotyledons</taxon>
        <taxon>Gunneridae</taxon>
        <taxon>Pentapetalae</taxon>
        <taxon>asterids</taxon>
        <taxon>campanulids</taxon>
        <taxon>Asterales</taxon>
        <taxon>Asteraceae</taxon>
        <taxon>Asteroideae</taxon>
        <taxon>Heliantheae alliance</taxon>
        <taxon>Heliantheae</taxon>
        <taxon>Helianthus</taxon>
    </lineage>
</organism>
<proteinExistence type="predicted"/>
<sequence>MMKTHRVEHRFEETLTEGFVRSYLLWFLSAFLLHQRLANKKLQFNQGKIYVVWWVGEVGSQLMMVKLHRVKYPVDSNGASGVEEEVTKVIIRAFLDEKPHQQVRSQSDQPYPMARKLARFHSRRHVA</sequence>
<dbReference type="AlphaFoldDB" id="A0A251VKB5"/>
<reference evidence="1 3" key="1">
    <citation type="journal article" date="2017" name="Nature">
        <title>The sunflower genome provides insights into oil metabolism, flowering and Asterid evolution.</title>
        <authorList>
            <person name="Badouin H."/>
            <person name="Gouzy J."/>
            <person name="Grassa C.J."/>
            <person name="Murat F."/>
            <person name="Staton S.E."/>
            <person name="Cottret L."/>
            <person name="Lelandais-Briere C."/>
            <person name="Owens G.L."/>
            <person name="Carrere S."/>
            <person name="Mayjonade B."/>
            <person name="Legrand L."/>
            <person name="Gill N."/>
            <person name="Kane N.C."/>
            <person name="Bowers J.E."/>
            <person name="Hubner S."/>
            <person name="Bellec A."/>
            <person name="Berard A."/>
            <person name="Berges H."/>
            <person name="Blanchet N."/>
            <person name="Boniface M.C."/>
            <person name="Brunel D."/>
            <person name="Catrice O."/>
            <person name="Chaidir N."/>
            <person name="Claudel C."/>
            <person name="Donnadieu C."/>
            <person name="Faraut T."/>
            <person name="Fievet G."/>
            <person name="Helmstetter N."/>
            <person name="King M."/>
            <person name="Knapp S.J."/>
            <person name="Lai Z."/>
            <person name="Le Paslier M.C."/>
            <person name="Lippi Y."/>
            <person name="Lorenzon L."/>
            <person name="Mandel J.R."/>
            <person name="Marage G."/>
            <person name="Marchand G."/>
            <person name="Marquand E."/>
            <person name="Bret-Mestries E."/>
            <person name="Morien E."/>
            <person name="Nambeesan S."/>
            <person name="Nguyen T."/>
            <person name="Pegot-Espagnet P."/>
            <person name="Pouilly N."/>
            <person name="Raftis F."/>
            <person name="Sallet E."/>
            <person name="Schiex T."/>
            <person name="Thomas J."/>
            <person name="Vandecasteele C."/>
            <person name="Vares D."/>
            <person name="Vear F."/>
            <person name="Vautrin S."/>
            <person name="Crespi M."/>
            <person name="Mangin B."/>
            <person name="Burke J.M."/>
            <person name="Salse J."/>
            <person name="Munos S."/>
            <person name="Vincourt P."/>
            <person name="Rieseberg L.H."/>
            <person name="Langlade N.B."/>
        </authorList>
    </citation>
    <scope>NUCLEOTIDE SEQUENCE [LARGE SCALE GENOMIC DNA]</scope>
    <source>
        <strain evidence="3">cv. SF193</strain>
        <tissue evidence="1">Leaves</tissue>
    </source>
</reference>
<dbReference type="EMBL" id="MNCJ02000316">
    <property type="protein sequence ID" value="KAF5820397.1"/>
    <property type="molecule type" value="Genomic_DNA"/>
</dbReference>
<gene>
    <name evidence="2" type="ORF">HannXRQ_Chr01g0001681</name>
    <name evidence="1" type="ORF">HanXRQr2_Chr01g0001761</name>
</gene>
<dbReference type="EMBL" id="CM007890">
    <property type="protein sequence ID" value="OTG35894.1"/>
    <property type="molecule type" value="Genomic_DNA"/>
</dbReference>
<reference evidence="2" key="2">
    <citation type="submission" date="2017-02" db="EMBL/GenBank/DDBJ databases">
        <title>Sunflower complete genome.</title>
        <authorList>
            <person name="Langlade N."/>
            <person name="Munos S."/>
        </authorList>
    </citation>
    <scope>NUCLEOTIDE SEQUENCE [LARGE SCALE GENOMIC DNA]</scope>
    <source>
        <tissue evidence="2">Leaves</tissue>
    </source>
</reference>
<dbReference type="Proteomes" id="UP000215914">
    <property type="component" value="Chromosome 1"/>
</dbReference>
<dbReference type="InParanoid" id="A0A251VKB5"/>
<evidence type="ECO:0000313" key="3">
    <source>
        <dbReference type="Proteomes" id="UP000215914"/>
    </source>
</evidence>
<dbReference type="Gramene" id="mRNA:HanXRQr2_Chr01g0001761">
    <property type="protein sequence ID" value="mRNA:HanXRQr2_Chr01g0001761"/>
    <property type="gene ID" value="HanXRQr2_Chr01g0001761"/>
</dbReference>
<protein>
    <submittedName>
        <fullName evidence="2">Uncharacterized protein</fullName>
    </submittedName>
</protein>
<accession>A0A251VKB5</accession>
<evidence type="ECO:0000313" key="1">
    <source>
        <dbReference type="EMBL" id="KAF5820397.1"/>
    </source>
</evidence>